<accession>A0A0N4U3Q0</accession>
<dbReference type="SUPFAM" id="SSF82051">
    <property type="entry name" value="Obg GTP-binding protein N-terminal domain"/>
    <property type="match status" value="1"/>
</dbReference>
<dbReference type="GO" id="GO:0042254">
    <property type="term" value="P:ribosome biogenesis"/>
    <property type="evidence" value="ECO:0007669"/>
    <property type="project" value="UniProtKB-UniRule"/>
</dbReference>
<dbReference type="EMBL" id="UYYG01001153">
    <property type="protein sequence ID" value="VDN55747.1"/>
    <property type="molecule type" value="Genomic_DNA"/>
</dbReference>
<dbReference type="PANTHER" id="PTHR11702">
    <property type="entry name" value="DEVELOPMENTALLY REGULATED GTP-BINDING PROTEIN-RELATED"/>
    <property type="match status" value="1"/>
</dbReference>
<dbReference type="WBParaSite" id="DME_0000136001-mRNA-1">
    <property type="protein sequence ID" value="DME_0000136001-mRNA-1"/>
    <property type="gene ID" value="DME_0000136001"/>
</dbReference>
<dbReference type="GO" id="GO:0003924">
    <property type="term" value="F:GTPase activity"/>
    <property type="evidence" value="ECO:0007669"/>
    <property type="project" value="InterPro"/>
</dbReference>
<dbReference type="InterPro" id="IPR045086">
    <property type="entry name" value="OBG_GTPase"/>
</dbReference>
<evidence type="ECO:0000313" key="6">
    <source>
        <dbReference type="Proteomes" id="UP000038040"/>
    </source>
</evidence>
<evidence type="ECO:0000313" key="8">
    <source>
        <dbReference type="WBParaSite" id="DME_0000136001-mRNA-1"/>
    </source>
</evidence>
<dbReference type="PROSITE" id="PS51883">
    <property type="entry name" value="OBG"/>
    <property type="match status" value="1"/>
</dbReference>
<keyword evidence="2" id="KW-0342">GTP-binding</keyword>
<keyword evidence="1" id="KW-0547">Nucleotide-binding</keyword>
<evidence type="ECO:0000313" key="5">
    <source>
        <dbReference type="EMBL" id="VDN55747.1"/>
    </source>
</evidence>
<dbReference type="PROSITE" id="PS51710">
    <property type="entry name" value="G_OBG"/>
    <property type="match status" value="1"/>
</dbReference>
<dbReference type="SUPFAM" id="SSF52540">
    <property type="entry name" value="P-loop containing nucleoside triphosphate hydrolases"/>
    <property type="match status" value="1"/>
</dbReference>
<reference evidence="5 7" key="2">
    <citation type="submission" date="2018-11" db="EMBL/GenBank/DDBJ databases">
        <authorList>
            <consortium name="Pathogen Informatics"/>
        </authorList>
    </citation>
    <scope>NUCLEOTIDE SEQUENCE [LARGE SCALE GENOMIC DNA]</scope>
</reference>
<evidence type="ECO:0000313" key="7">
    <source>
        <dbReference type="Proteomes" id="UP000274756"/>
    </source>
</evidence>
<dbReference type="PANTHER" id="PTHR11702:SF43">
    <property type="entry name" value="GTP-BINDING PROTEIN 10"/>
    <property type="match status" value="1"/>
</dbReference>
<dbReference type="InterPro" id="IPR036726">
    <property type="entry name" value="GTP1_OBG_dom_sf"/>
</dbReference>
<evidence type="ECO:0000259" key="3">
    <source>
        <dbReference type="PROSITE" id="PS51710"/>
    </source>
</evidence>
<dbReference type="InterPro" id="IPR006169">
    <property type="entry name" value="GTP1_OBG_dom"/>
</dbReference>
<dbReference type="Pfam" id="PF01926">
    <property type="entry name" value="MMR_HSR1"/>
    <property type="match status" value="1"/>
</dbReference>
<feature type="domain" description="Obg" evidence="4">
    <location>
        <begin position="29"/>
        <end position="166"/>
    </location>
</feature>
<dbReference type="AlphaFoldDB" id="A0A0N4U3Q0"/>
<dbReference type="STRING" id="318479.A0A0N4U3Q0"/>
<dbReference type="InterPro" id="IPR027417">
    <property type="entry name" value="P-loop_NTPase"/>
</dbReference>
<reference evidence="8" key="1">
    <citation type="submission" date="2017-02" db="UniProtKB">
        <authorList>
            <consortium name="WormBaseParasite"/>
        </authorList>
    </citation>
    <scope>IDENTIFICATION</scope>
</reference>
<protein>
    <submittedName>
        <fullName evidence="8">OBG-type G domain-containing protein</fullName>
    </submittedName>
</protein>
<dbReference type="InterPro" id="IPR031167">
    <property type="entry name" value="G_OBG"/>
</dbReference>
<evidence type="ECO:0000256" key="2">
    <source>
        <dbReference type="ARBA" id="ARBA00023134"/>
    </source>
</evidence>
<dbReference type="Proteomes" id="UP000274756">
    <property type="component" value="Unassembled WGS sequence"/>
</dbReference>
<dbReference type="Pfam" id="PF01018">
    <property type="entry name" value="GTP1_OBG"/>
    <property type="match status" value="1"/>
</dbReference>
<dbReference type="PRINTS" id="PR00326">
    <property type="entry name" value="GTP1OBG"/>
</dbReference>
<dbReference type="Gene3D" id="3.40.50.300">
    <property type="entry name" value="P-loop containing nucleotide triphosphate hydrolases"/>
    <property type="match status" value="1"/>
</dbReference>
<dbReference type="OrthoDB" id="10255148at2759"/>
<name>A0A0N4U3Q0_DRAME</name>
<dbReference type="InterPro" id="IPR006073">
    <property type="entry name" value="GTP-bd"/>
</dbReference>
<proteinExistence type="predicted"/>
<evidence type="ECO:0000259" key="4">
    <source>
        <dbReference type="PROSITE" id="PS51883"/>
    </source>
</evidence>
<dbReference type="InterPro" id="IPR005225">
    <property type="entry name" value="Small_GTP-bd"/>
</dbReference>
<dbReference type="Proteomes" id="UP000038040">
    <property type="component" value="Unplaced"/>
</dbReference>
<keyword evidence="7" id="KW-1185">Reference proteome</keyword>
<gene>
    <name evidence="5" type="ORF">DME_LOCUS5720</name>
</gene>
<feature type="domain" description="OBG-type G" evidence="3">
    <location>
        <begin position="167"/>
        <end position="369"/>
    </location>
</feature>
<dbReference type="GO" id="GO:0005739">
    <property type="term" value="C:mitochondrion"/>
    <property type="evidence" value="ECO:0007669"/>
    <property type="project" value="TreeGrafter"/>
</dbReference>
<sequence length="390" mass="43451">MAKSIFRLWSTVCKNVYNFSSRRFADYSRIDEDQLSLYLCAGRGGNGLARYNGIGGDGGDIYIMADPSVRFSQVKKFLGNSLKVCAARGEHSSQIKLIGEKGKDEVIRVPVGVEVVETKTRTLLARCSSPKEKIIIALGGKGGSKENNYIGSLGEHFMLELNFKLRPNIGLVGFPNAGKSTLMRALVQKKNIKIASYPFTTKVPQICNMKGYENDSATFPYTLSIADLPGLIEGASMNRGRGLSFLKHLEYCDIILMVVDIKGFQLQATLNEPFRSPLETVALLNVEMEKYDPRLVKKPTILAINKIDLLNGFEVVEELMRILKSPNWTNSVSEDIRPHEPICFDALVPISAKKDRLNGLKKVLKSTHDFLFPLTGISFRESMKTINKFI</sequence>
<dbReference type="GO" id="GO:0005525">
    <property type="term" value="F:GTP binding"/>
    <property type="evidence" value="ECO:0007669"/>
    <property type="project" value="UniProtKB-KW"/>
</dbReference>
<organism evidence="6 8">
    <name type="scientific">Dracunculus medinensis</name>
    <name type="common">Guinea worm</name>
    <dbReference type="NCBI Taxonomy" id="318479"/>
    <lineage>
        <taxon>Eukaryota</taxon>
        <taxon>Metazoa</taxon>
        <taxon>Ecdysozoa</taxon>
        <taxon>Nematoda</taxon>
        <taxon>Chromadorea</taxon>
        <taxon>Rhabditida</taxon>
        <taxon>Spirurina</taxon>
        <taxon>Dracunculoidea</taxon>
        <taxon>Dracunculidae</taxon>
        <taxon>Dracunculus</taxon>
    </lineage>
</organism>
<dbReference type="NCBIfam" id="TIGR00231">
    <property type="entry name" value="small_GTP"/>
    <property type="match status" value="1"/>
</dbReference>
<evidence type="ECO:0000256" key="1">
    <source>
        <dbReference type="ARBA" id="ARBA00022741"/>
    </source>
</evidence>
<dbReference type="Gene3D" id="2.70.210.12">
    <property type="entry name" value="GTP1/OBG domain"/>
    <property type="match status" value="1"/>
</dbReference>